<evidence type="ECO:0000256" key="8">
    <source>
        <dbReference type="SAM" id="Phobius"/>
    </source>
</evidence>
<keyword evidence="4" id="KW-0547">Nucleotide-binding</keyword>
<evidence type="ECO:0000256" key="6">
    <source>
        <dbReference type="ARBA" id="ARBA00022989"/>
    </source>
</evidence>
<sequence length="566" mass="59247">MKNLLLLLPLYARRKGGLLLALFCALATVAAGVGLLGVSGWFLTGAALAGAGGAFNLFAPSALVRGLSFLRIVSRYADRVVGHAATLRLLADLRAAVFTALIRLTPRQLARYRSGDLVARMTGDVDALDTVFLFVLAPLATAILAGAALTAVLGYWVPAAALVFALALLTVCVLVPLWLLRAARAPGAAAQESAAGLRAATLDAVDGHADMVALHAQAQTHAHFERLCETSARARASQARVAARGQWFLQAAAGLSLVALLWFGLAQHEAGALEGPLLVGLLLAVIGIFEVAGPIMRGASRMGSALSAAQRIRDVAQREPDMRDPAAPSPLPRRGALEMMDVTFAYPARSAEPPPAPLLRDLRLRVEPGERVAILGESGVGKSTLLHLLLRLEDPLAGQVRYADVDARACAQADWHRRIALLSQDAPVFLGTLRTNLLIGDPQADDAALWRALDAARLGEFVRGLPDGLDTWTGETGSQLSAGQGRRLCLARALLSPAEVIVLDEPTAGLDGAAEAAFFADLGQAVQGRTVVLATHAALPAGAVDRCCILRGGKLHDVSSAMAILA</sequence>
<dbReference type="Pfam" id="PF00005">
    <property type="entry name" value="ABC_tran"/>
    <property type="match status" value="1"/>
</dbReference>
<keyword evidence="3 8" id="KW-0812">Transmembrane</keyword>
<dbReference type="AlphaFoldDB" id="A0A1R1K0H8"/>
<proteinExistence type="predicted"/>
<gene>
    <name evidence="11" type="ORF">BIZ92_00825</name>
</gene>
<dbReference type="GO" id="GO:0034775">
    <property type="term" value="P:glutathione transmembrane transport"/>
    <property type="evidence" value="ECO:0007669"/>
    <property type="project" value="InterPro"/>
</dbReference>
<evidence type="ECO:0000256" key="1">
    <source>
        <dbReference type="ARBA" id="ARBA00004651"/>
    </source>
</evidence>
<dbReference type="GO" id="GO:0016887">
    <property type="term" value="F:ATP hydrolysis activity"/>
    <property type="evidence" value="ECO:0007669"/>
    <property type="project" value="InterPro"/>
</dbReference>
<dbReference type="GO" id="GO:0005886">
    <property type="term" value="C:plasma membrane"/>
    <property type="evidence" value="ECO:0007669"/>
    <property type="project" value="UniProtKB-SubCell"/>
</dbReference>
<dbReference type="GO" id="GO:0140359">
    <property type="term" value="F:ABC-type transporter activity"/>
    <property type="evidence" value="ECO:0007669"/>
    <property type="project" value="InterPro"/>
</dbReference>
<dbReference type="EMBL" id="MJMN01000001">
    <property type="protein sequence ID" value="OMG92907.1"/>
    <property type="molecule type" value="Genomic_DNA"/>
</dbReference>
<dbReference type="InterPro" id="IPR003439">
    <property type="entry name" value="ABC_transporter-like_ATP-bd"/>
</dbReference>
<dbReference type="SUPFAM" id="SSF90123">
    <property type="entry name" value="ABC transporter transmembrane region"/>
    <property type="match status" value="1"/>
</dbReference>
<dbReference type="PROSITE" id="PS50929">
    <property type="entry name" value="ABC_TM1F"/>
    <property type="match status" value="1"/>
</dbReference>
<reference evidence="11 12" key="1">
    <citation type="submission" date="2016-09" db="EMBL/GenBank/DDBJ databases">
        <title>Phylogenomics of Achromobacter.</title>
        <authorList>
            <person name="Jeukens J."/>
            <person name="Freschi L."/>
            <person name="Vincent A.T."/>
            <person name="Emond-Rheault J.-G."/>
            <person name="Kukavica-Ibrulj I."/>
            <person name="Charette S.J."/>
            <person name="Levesque R.C."/>
        </authorList>
    </citation>
    <scope>NUCLEOTIDE SEQUENCE [LARGE SCALE GENOMIC DNA]</scope>
    <source>
        <strain evidence="11 12">AUS488</strain>
    </source>
</reference>
<dbReference type="InterPro" id="IPR039421">
    <property type="entry name" value="Type_1_exporter"/>
</dbReference>
<dbReference type="PROSITE" id="PS50893">
    <property type="entry name" value="ABC_TRANSPORTER_2"/>
    <property type="match status" value="1"/>
</dbReference>
<dbReference type="Gene3D" id="1.20.1560.10">
    <property type="entry name" value="ABC transporter type 1, transmembrane domain"/>
    <property type="match status" value="1"/>
</dbReference>
<dbReference type="OrthoDB" id="9802264at2"/>
<dbReference type="PANTHER" id="PTHR24221">
    <property type="entry name" value="ATP-BINDING CASSETTE SUB-FAMILY B"/>
    <property type="match status" value="1"/>
</dbReference>
<feature type="domain" description="ABC transmembrane type-1" evidence="10">
    <location>
        <begin position="19"/>
        <end position="308"/>
    </location>
</feature>
<keyword evidence="2" id="KW-1003">Cell membrane</keyword>
<feature type="transmembrane region" description="Helical" evidence="8">
    <location>
        <begin position="41"/>
        <end position="64"/>
    </location>
</feature>
<dbReference type="InterPro" id="IPR036640">
    <property type="entry name" value="ABC1_TM_sf"/>
</dbReference>
<dbReference type="GO" id="GO:0045454">
    <property type="term" value="P:cell redox homeostasis"/>
    <property type="evidence" value="ECO:0007669"/>
    <property type="project" value="InterPro"/>
</dbReference>
<evidence type="ECO:0000256" key="2">
    <source>
        <dbReference type="ARBA" id="ARBA00022475"/>
    </source>
</evidence>
<dbReference type="Gene3D" id="3.40.50.300">
    <property type="entry name" value="P-loop containing nucleotide triphosphate hydrolases"/>
    <property type="match status" value="1"/>
</dbReference>
<dbReference type="GO" id="GO:0005524">
    <property type="term" value="F:ATP binding"/>
    <property type="evidence" value="ECO:0007669"/>
    <property type="project" value="UniProtKB-KW"/>
</dbReference>
<organism evidence="11 12">
    <name type="scientific">Alcaligenes xylosoxydans xylosoxydans</name>
    <name type="common">Achromobacter xylosoxidans</name>
    <dbReference type="NCBI Taxonomy" id="85698"/>
    <lineage>
        <taxon>Bacteria</taxon>
        <taxon>Pseudomonadati</taxon>
        <taxon>Pseudomonadota</taxon>
        <taxon>Betaproteobacteria</taxon>
        <taxon>Burkholderiales</taxon>
        <taxon>Alcaligenaceae</taxon>
        <taxon>Achromobacter</taxon>
    </lineage>
</organism>
<dbReference type="Proteomes" id="UP000187251">
    <property type="component" value="Unassembled WGS sequence"/>
</dbReference>
<evidence type="ECO:0000256" key="7">
    <source>
        <dbReference type="ARBA" id="ARBA00023136"/>
    </source>
</evidence>
<keyword evidence="7 8" id="KW-0472">Membrane</keyword>
<dbReference type="SUPFAM" id="SSF52540">
    <property type="entry name" value="P-loop containing nucleoside triphosphate hydrolases"/>
    <property type="match status" value="1"/>
</dbReference>
<evidence type="ECO:0000259" key="10">
    <source>
        <dbReference type="PROSITE" id="PS50929"/>
    </source>
</evidence>
<dbReference type="Pfam" id="PF00664">
    <property type="entry name" value="ABC_membrane"/>
    <property type="match status" value="1"/>
</dbReference>
<name>A0A1R1K0H8_ALCXX</name>
<evidence type="ECO:0000256" key="3">
    <source>
        <dbReference type="ARBA" id="ARBA00022692"/>
    </source>
</evidence>
<dbReference type="PANTHER" id="PTHR24221:SF590">
    <property type="entry name" value="COMPONENT LINKED WITH THE ASSEMBLY OF CYTOCHROME' TRANSPORT TRANSMEMBRANE ATP-BINDING PROTEIN ABC TRANSPORTER CYDD-RELATED"/>
    <property type="match status" value="1"/>
</dbReference>
<protein>
    <submittedName>
        <fullName evidence="11">Thiol reductant ABC exporter subunit CydC</fullName>
    </submittedName>
</protein>
<evidence type="ECO:0000256" key="4">
    <source>
        <dbReference type="ARBA" id="ARBA00022741"/>
    </source>
</evidence>
<dbReference type="InterPro" id="IPR014223">
    <property type="entry name" value="ABC_CydC/D"/>
</dbReference>
<dbReference type="InterPro" id="IPR027417">
    <property type="entry name" value="P-loop_NTPase"/>
</dbReference>
<feature type="domain" description="ABC transporter" evidence="9">
    <location>
        <begin position="337"/>
        <end position="565"/>
    </location>
</feature>
<accession>A0A1R1K0H8</accession>
<dbReference type="SMART" id="SM00382">
    <property type="entry name" value="AAA"/>
    <property type="match status" value="1"/>
</dbReference>
<evidence type="ECO:0000313" key="11">
    <source>
        <dbReference type="EMBL" id="OMG92907.1"/>
    </source>
</evidence>
<comment type="subcellular location">
    <subcellularLocation>
        <location evidence="1">Cell membrane</location>
        <topology evidence="1">Multi-pass membrane protein</topology>
    </subcellularLocation>
</comment>
<feature type="transmembrane region" description="Helical" evidence="8">
    <location>
        <begin position="159"/>
        <end position="180"/>
    </location>
</feature>
<feature type="transmembrane region" description="Helical" evidence="8">
    <location>
        <begin position="247"/>
        <end position="265"/>
    </location>
</feature>
<comment type="caution">
    <text evidence="11">The sequence shown here is derived from an EMBL/GenBank/DDBJ whole genome shotgun (WGS) entry which is preliminary data.</text>
</comment>
<evidence type="ECO:0000259" key="9">
    <source>
        <dbReference type="PROSITE" id="PS50893"/>
    </source>
</evidence>
<dbReference type="InterPro" id="IPR003593">
    <property type="entry name" value="AAA+_ATPase"/>
</dbReference>
<evidence type="ECO:0000256" key="5">
    <source>
        <dbReference type="ARBA" id="ARBA00022840"/>
    </source>
</evidence>
<dbReference type="InterPro" id="IPR011527">
    <property type="entry name" value="ABC1_TM_dom"/>
</dbReference>
<keyword evidence="5" id="KW-0067">ATP-binding</keyword>
<dbReference type="NCBIfam" id="TIGR02868">
    <property type="entry name" value="CydC"/>
    <property type="match status" value="1"/>
</dbReference>
<keyword evidence="6 8" id="KW-1133">Transmembrane helix</keyword>
<feature type="transmembrane region" description="Helical" evidence="8">
    <location>
        <begin position="277"/>
        <end position="296"/>
    </location>
</feature>
<dbReference type="RefSeq" id="WP_076407720.1">
    <property type="nucleotide sequence ID" value="NZ_MJMN01000001.1"/>
</dbReference>
<feature type="transmembrane region" description="Helical" evidence="8">
    <location>
        <begin position="130"/>
        <end position="153"/>
    </location>
</feature>
<evidence type="ECO:0000313" key="12">
    <source>
        <dbReference type="Proteomes" id="UP000187251"/>
    </source>
</evidence>